<dbReference type="AlphaFoldDB" id="A0A8D8W803"/>
<accession>A0A8D8W803</accession>
<sequence length="138" mass="15577">MKDYSIFSDICSGFWIFNLSVISFMCLGINSFVMGNALVTWFRSYYIGTVFSCLFCRSCEYYSRYSFFLLVLSLSSSLTSFNYISFFSYIASFPTHSILPLPALLSNSVNYTSHSSSSPLRLLFLPSSSCLSFPLVTS</sequence>
<evidence type="ECO:0000256" key="1">
    <source>
        <dbReference type="SAM" id="Phobius"/>
    </source>
</evidence>
<feature type="transmembrane region" description="Helical" evidence="1">
    <location>
        <begin position="38"/>
        <end position="55"/>
    </location>
</feature>
<evidence type="ECO:0000313" key="2">
    <source>
        <dbReference type="EMBL" id="CAG6648169.1"/>
    </source>
</evidence>
<keyword evidence="1" id="KW-0812">Transmembrane</keyword>
<name>A0A8D8W803_9HEMI</name>
<reference evidence="2" key="1">
    <citation type="submission" date="2021-05" db="EMBL/GenBank/DDBJ databases">
        <authorList>
            <person name="Alioto T."/>
            <person name="Alioto T."/>
            <person name="Gomez Garrido J."/>
        </authorList>
    </citation>
    <scope>NUCLEOTIDE SEQUENCE</scope>
</reference>
<dbReference type="EMBL" id="HBUF01150757">
    <property type="protein sequence ID" value="CAG6648167.1"/>
    <property type="molecule type" value="Transcribed_RNA"/>
</dbReference>
<organism evidence="2">
    <name type="scientific">Cacopsylla melanoneura</name>
    <dbReference type="NCBI Taxonomy" id="428564"/>
    <lineage>
        <taxon>Eukaryota</taxon>
        <taxon>Metazoa</taxon>
        <taxon>Ecdysozoa</taxon>
        <taxon>Arthropoda</taxon>
        <taxon>Hexapoda</taxon>
        <taxon>Insecta</taxon>
        <taxon>Pterygota</taxon>
        <taxon>Neoptera</taxon>
        <taxon>Paraneoptera</taxon>
        <taxon>Hemiptera</taxon>
        <taxon>Sternorrhyncha</taxon>
        <taxon>Psylloidea</taxon>
        <taxon>Psyllidae</taxon>
        <taxon>Psyllinae</taxon>
        <taxon>Cacopsylla</taxon>
    </lineage>
</organism>
<keyword evidence="1" id="KW-1133">Transmembrane helix</keyword>
<keyword evidence="1" id="KW-0472">Membrane</keyword>
<dbReference type="EMBL" id="HBUF01150758">
    <property type="protein sequence ID" value="CAG6648169.1"/>
    <property type="molecule type" value="Transcribed_RNA"/>
</dbReference>
<proteinExistence type="predicted"/>
<feature type="transmembrane region" description="Helical" evidence="1">
    <location>
        <begin position="67"/>
        <end position="91"/>
    </location>
</feature>
<feature type="transmembrane region" description="Helical" evidence="1">
    <location>
        <begin position="12"/>
        <end position="32"/>
    </location>
</feature>
<protein>
    <submittedName>
        <fullName evidence="2">Uncharacterized protein</fullName>
    </submittedName>
</protein>